<dbReference type="EMBL" id="JADFUA010000003">
    <property type="protein sequence ID" value="MBE9609206.1"/>
    <property type="molecule type" value="Genomic_DNA"/>
</dbReference>
<dbReference type="RefSeq" id="WP_194115719.1">
    <property type="nucleotide sequence ID" value="NZ_JADFUA010000003.1"/>
</dbReference>
<name>A0A8J7K1H3_9NEIS</name>
<proteinExistence type="predicted"/>
<dbReference type="Proteomes" id="UP000604481">
    <property type="component" value="Unassembled WGS sequence"/>
</dbReference>
<protein>
    <submittedName>
        <fullName evidence="1">Uncharacterized protein</fullName>
    </submittedName>
</protein>
<reference evidence="1 2" key="1">
    <citation type="submission" date="2020-10" db="EMBL/GenBank/DDBJ databases">
        <title>The genome sequence of Chitinilyticum litopenaei 4Y14.</title>
        <authorList>
            <person name="Liu Y."/>
        </authorList>
    </citation>
    <scope>NUCLEOTIDE SEQUENCE [LARGE SCALE GENOMIC DNA]</scope>
    <source>
        <strain evidence="1 2">4Y14</strain>
    </source>
</reference>
<accession>A0A8J7K1H3</accession>
<keyword evidence="2" id="KW-1185">Reference proteome</keyword>
<gene>
    <name evidence="1" type="ORF">INR99_07580</name>
</gene>
<evidence type="ECO:0000313" key="2">
    <source>
        <dbReference type="Proteomes" id="UP000604481"/>
    </source>
</evidence>
<evidence type="ECO:0000313" key="1">
    <source>
        <dbReference type="EMBL" id="MBE9609206.1"/>
    </source>
</evidence>
<dbReference type="AlphaFoldDB" id="A0A8J7K1H3"/>
<sequence length="92" mass="10501">MKIKRILEVWEKGMDGAPLGSIELADDVPTEFLFSLFCNEQDRPDPDMQLAYLLDAPRVAQLQRWCSTPLEADRFDYILSAYGLPDLPQSPQ</sequence>
<organism evidence="1 2">
    <name type="scientific">Chitinilyticum piscinae</name>
    <dbReference type="NCBI Taxonomy" id="2866724"/>
    <lineage>
        <taxon>Bacteria</taxon>
        <taxon>Pseudomonadati</taxon>
        <taxon>Pseudomonadota</taxon>
        <taxon>Betaproteobacteria</taxon>
        <taxon>Neisseriales</taxon>
        <taxon>Chitinibacteraceae</taxon>
        <taxon>Chitinilyticum</taxon>
    </lineage>
</organism>
<comment type="caution">
    <text evidence="1">The sequence shown here is derived from an EMBL/GenBank/DDBJ whole genome shotgun (WGS) entry which is preliminary data.</text>
</comment>